<dbReference type="PANTHER" id="PTHR33048">
    <property type="entry name" value="PTH11-LIKE INTEGRAL MEMBRANE PROTEIN (AFU_ORTHOLOGUE AFUA_5G11245)"/>
    <property type="match status" value="1"/>
</dbReference>
<name>A0A507QLV3_MONPU</name>
<feature type="transmembrane region" description="Helical" evidence="7">
    <location>
        <begin position="12"/>
        <end position="32"/>
    </location>
</feature>
<evidence type="ECO:0000256" key="7">
    <source>
        <dbReference type="SAM" id="Phobius"/>
    </source>
</evidence>
<feature type="transmembrane region" description="Helical" evidence="7">
    <location>
        <begin position="171"/>
        <end position="191"/>
    </location>
</feature>
<feature type="transmembrane region" description="Helical" evidence="7">
    <location>
        <begin position="203"/>
        <end position="223"/>
    </location>
</feature>
<reference evidence="9 10" key="1">
    <citation type="submission" date="2019-06" db="EMBL/GenBank/DDBJ databases">
        <title>Wine fermentation using esterase from Monascus purpureus.</title>
        <authorList>
            <person name="Geng C."/>
            <person name="Zhang Y."/>
        </authorList>
    </citation>
    <scope>NUCLEOTIDE SEQUENCE [LARGE SCALE GENOMIC DNA]</scope>
    <source>
        <strain evidence="9">HQ1</strain>
    </source>
</reference>
<dbReference type="Proteomes" id="UP000319663">
    <property type="component" value="Unassembled WGS sequence"/>
</dbReference>
<feature type="transmembrane region" description="Helical" evidence="7">
    <location>
        <begin position="118"/>
        <end position="141"/>
    </location>
</feature>
<protein>
    <recommendedName>
        <fullName evidence="8">Rhodopsin domain-containing protein</fullName>
    </recommendedName>
</protein>
<keyword evidence="2 7" id="KW-0812">Transmembrane</keyword>
<evidence type="ECO:0000256" key="5">
    <source>
        <dbReference type="ARBA" id="ARBA00038359"/>
    </source>
</evidence>
<evidence type="ECO:0000256" key="1">
    <source>
        <dbReference type="ARBA" id="ARBA00004141"/>
    </source>
</evidence>
<proteinExistence type="inferred from homology"/>
<gene>
    <name evidence="9" type="ORF">MPDQ_004378</name>
</gene>
<dbReference type="AlphaFoldDB" id="A0A507QLV3"/>
<dbReference type="GO" id="GO:0016020">
    <property type="term" value="C:membrane"/>
    <property type="evidence" value="ECO:0007669"/>
    <property type="project" value="UniProtKB-SubCell"/>
</dbReference>
<comment type="caution">
    <text evidence="9">The sequence shown here is derived from an EMBL/GenBank/DDBJ whole genome shotgun (WGS) entry which is preliminary data.</text>
</comment>
<organism evidence="9 10">
    <name type="scientific">Monascus purpureus</name>
    <name type="common">Red mold</name>
    <name type="synonym">Monascus anka</name>
    <dbReference type="NCBI Taxonomy" id="5098"/>
    <lineage>
        <taxon>Eukaryota</taxon>
        <taxon>Fungi</taxon>
        <taxon>Dikarya</taxon>
        <taxon>Ascomycota</taxon>
        <taxon>Pezizomycotina</taxon>
        <taxon>Eurotiomycetes</taxon>
        <taxon>Eurotiomycetidae</taxon>
        <taxon>Eurotiales</taxon>
        <taxon>Aspergillaceae</taxon>
        <taxon>Monascus</taxon>
    </lineage>
</organism>
<keyword evidence="3 7" id="KW-1133">Transmembrane helix</keyword>
<dbReference type="Pfam" id="PF20684">
    <property type="entry name" value="Fung_rhodopsin"/>
    <property type="match status" value="1"/>
</dbReference>
<feature type="compositionally biased region" description="Basic and acidic residues" evidence="6">
    <location>
        <begin position="302"/>
        <end position="315"/>
    </location>
</feature>
<evidence type="ECO:0000313" key="10">
    <source>
        <dbReference type="Proteomes" id="UP000319663"/>
    </source>
</evidence>
<dbReference type="InterPro" id="IPR049326">
    <property type="entry name" value="Rhodopsin_dom_fungi"/>
</dbReference>
<feature type="region of interest" description="Disordered" evidence="6">
    <location>
        <begin position="274"/>
        <end position="315"/>
    </location>
</feature>
<evidence type="ECO:0000256" key="3">
    <source>
        <dbReference type="ARBA" id="ARBA00022989"/>
    </source>
</evidence>
<feature type="domain" description="Rhodopsin" evidence="8">
    <location>
        <begin position="28"/>
        <end position="266"/>
    </location>
</feature>
<keyword evidence="10" id="KW-1185">Reference proteome</keyword>
<evidence type="ECO:0000259" key="8">
    <source>
        <dbReference type="Pfam" id="PF20684"/>
    </source>
</evidence>
<sequence>MTHLNGRSLQIFVVTLVFLIISFISVCLRCFVRLRLVRAFGWDDGLMVFAMALNILFAICGMTGATYGMGQKFESIDLTHIDVALFWWWLGQCSYVLTCCIAKISIAMGVLRLTVKGFYSIILWAVIAVTMVVGLLFWFMLTLQCHPVSHFWHRDRPGHCLPVDTIIDVAYLYSVTATICDFALAIVPIFLVWSLQMNRRSKIALAGILAMGGIASAAVIVRIPFLHDYKNPEFLYATSQISIWSNVEASLGITAGSLTTLRPLFRFFRDGSYGGSRSGKPSRGTSIPLSRKYGGPSTFSRNDPENHWRSDLDDDGMRGIITTVQTQHSGDSSSQEHLNPGRENYFHGVSVHKSFTVTTDRIYKLMYNNDESGYDQLLNLILQ</sequence>
<keyword evidence="4 7" id="KW-0472">Membrane</keyword>
<evidence type="ECO:0000313" key="9">
    <source>
        <dbReference type="EMBL" id="TQB67930.1"/>
    </source>
</evidence>
<comment type="similarity">
    <text evidence="5">Belongs to the SAT4 family.</text>
</comment>
<feature type="transmembrane region" description="Helical" evidence="7">
    <location>
        <begin position="44"/>
        <end position="65"/>
    </location>
</feature>
<comment type="subcellular location">
    <subcellularLocation>
        <location evidence="1">Membrane</location>
        <topology evidence="1">Multi-pass membrane protein</topology>
    </subcellularLocation>
</comment>
<accession>A0A507QLV3</accession>
<evidence type="ECO:0000256" key="2">
    <source>
        <dbReference type="ARBA" id="ARBA00022692"/>
    </source>
</evidence>
<evidence type="ECO:0000256" key="4">
    <source>
        <dbReference type="ARBA" id="ARBA00023136"/>
    </source>
</evidence>
<evidence type="ECO:0000256" key="6">
    <source>
        <dbReference type="SAM" id="MobiDB-lite"/>
    </source>
</evidence>
<dbReference type="InterPro" id="IPR052337">
    <property type="entry name" value="SAT4-like"/>
</dbReference>
<dbReference type="EMBL" id="VIFY01000280">
    <property type="protein sequence ID" value="TQB67930.1"/>
    <property type="molecule type" value="Genomic_DNA"/>
</dbReference>
<dbReference type="PANTHER" id="PTHR33048:SF140">
    <property type="entry name" value="ATPASE, PUTATIVE (EUROFUNG)-RELATED"/>
    <property type="match status" value="1"/>
</dbReference>
<feature type="transmembrane region" description="Helical" evidence="7">
    <location>
        <begin position="85"/>
        <end position="106"/>
    </location>
</feature>